<name>R0IU04_EXST2</name>
<dbReference type="eggNOG" id="ENOG502TEKA">
    <property type="taxonomic scope" value="Eukaryota"/>
</dbReference>
<reference evidence="1 2" key="1">
    <citation type="journal article" date="2012" name="PLoS Pathog.">
        <title>Diverse lifestyles and strategies of plant pathogenesis encoded in the genomes of eighteen Dothideomycetes fungi.</title>
        <authorList>
            <person name="Ohm R.A."/>
            <person name="Feau N."/>
            <person name="Henrissat B."/>
            <person name="Schoch C.L."/>
            <person name="Horwitz B.A."/>
            <person name="Barry K.W."/>
            <person name="Condon B.J."/>
            <person name="Copeland A.C."/>
            <person name="Dhillon B."/>
            <person name="Glaser F."/>
            <person name="Hesse C.N."/>
            <person name="Kosti I."/>
            <person name="LaButti K."/>
            <person name="Lindquist E.A."/>
            <person name="Lucas S."/>
            <person name="Salamov A.A."/>
            <person name="Bradshaw R.E."/>
            <person name="Ciuffetti L."/>
            <person name="Hamelin R.C."/>
            <person name="Kema G.H.J."/>
            <person name="Lawrence C."/>
            <person name="Scott J.A."/>
            <person name="Spatafora J.W."/>
            <person name="Turgeon B.G."/>
            <person name="de Wit P.J.G.M."/>
            <person name="Zhong S."/>
            <person name="Goodwin S.B."/>
            <person name="Grigoriev I.V."/>
        </authorList>
    </citation>
    <scope>NUCLEOTIDE SEQUENCE [LARGE SCALE GENOMIC DNA]</scope>
    <source>
        <strain evidence="2">28A</strain>
    </source>
</reference>
<proteinExistence type="predicted"/>
<dbReference type="EMBL" id="KB908548">
    <property type="protein sequence ID" value="EOA88280.1"/>
    <property type="molecule type" value="Genomic_DNA"/>
</dbReference>
<accession>R0IU04</accession>
<gene>
    <name evidence="1" type="ORF">SETTUDRAFT_38944</name>
</gene>
<evidence type="ECO:0000313" key="1">
    <source>
        <dbReference type="EMBL" id="EOA88280.1"/>
    </source>
</evidence>
<dbReference type="AlphaFoldDB" id="R0IU04"/>
<dbReference type="Proteomes" id="UP000016935">
    <property type="component" value="Unassembled WGS sequence"/>
</dbReference>
<sequence length="242" mass="28351">MTRIAAIWAGLGDDAEANDWYRDKQIPAAVKKIESTARNAERKEENVFQEVTHVEGRHMTIYDLPDGPSEEELEAQIRPALEEIPGDAQLKTRCYREYANWFGEDWRGDSRDVQMWAVVLWQPVPEAHDELLDWYVDEFIPGMFESPELLRARIFKLERATNIRGQKHGHVDKESLLQYMTIWEYASDELPWEVLVYLGSSERWRHYVEGHYMKWEIAQYLVTRKYSKTGGNDPAIRSTASL</sequence>
<dbReference type="GeneID" id="19404425"/>
<dbReference type="RefSeq" id="XP_008024116.1">
    <property type="nucleotide sequence ID" value="XM_008025925.1"/>
</dbReference>
<dbReference type="OrthoDB" id="3729777at2759"/>
<evidence type="ECO:0000313" key="2">
    <source>
        <dbReference type="Proteomes" id="UP000016935"/>
    </source>
</evidence>
<dbReference type="HOGENOM" id="CLU_1103249_0_0_1"/>
<organism evidence="1 2">
    <name type="scientific">Exserohilum turcicum (strain 28A)</name>
    <name type="common">Northern leaf blight fungus</name>
    <name type="synonym">Setosphaeria turcica</name>
    <dbReference type="NCBI Taxonomy" id="671987"/>
    <lineage>
        <taxon>Eukaryota</taxon>
        <taxon>Fungi</taxon>
        <taxon>Dikarya</taxon>
        <taxon>Ascomycota</taxon>
        <taxon>Pezizomycotina</taxon>
        <taxon>Dothideomycetes</taxon>
        <taxon>Pleosporomycetidae</taxon>
        <taxon>Pleosporales</taxon>
        <taxon>Pleosporineae</taxon>
        <taxon>Pleosporaceae</taxon>
        <taxon>Exserohilum</taxon>
    </lineage>
</organism>
<keyword evidence="2" id="KW-1185">Reference proteome</keyword>
<reference evidence="1 2" key="2">
    <citation type="journal article" date="2013" name="PLoS Genet.">
        <title>Comparative genome structure, secondary metabolite, and effector coding capacity across Cochliobolus pathogens.</title>
        <authorList>
            <person name="Condon B.J."/>
            <person name="Leng Y."/>
            <person name="Wu D."/>
            <person name="Bushley K.E."/>
            <person name="Ohm R.A."/>
            <person name="Otillar R."/>
            <person name="Martin J."/>
            <person name="Schackwitz W."/>
            <person name="Grimwood J."/>
            <person name="MohdZainudin N."/>
            <person name="Xue C."/>
            <person name="Wang R."/>
            <person name="Manning V.A."/>
            <person name="Dhillon B."/>
            <person name="Tu Z.J."/>
            <person name="Steffenson B.J."/>
            <person name="Salamov A."/>
            <person name="Sun H."/>
            <person name="Lowry S."/>
            <person name="LaButti K."/>
            <person name="Han J."/>
            <person name="Copeland A."/>
            <person name="Lindquist E."/>
            <person name="Barry K."/>
            <person name="Schmutz J."/>
            <person name="Baker S.E."/>
            <person name="Ciuffetti L.M."/>
            <person name="Grigoriev I.V."/>
            <person name="Zhong S."/>
            <person name="Turgeon B.G."/>
        </authorList>
    </citation>
    <scope>NUCLEOTIDE SEQUENCE [LARGE SCALE GENOMIC DNA]</scope>
    <source>
        <strain evidence="2">28A</strain>
    </source>
</reference>
<protein>
    <submittedName>
        <fullName evidence="1">Uncharacterized protein</fullName>
    </submittedName>
</protein>